<comment type="domain">
    <text evidence="5">The PRC barrel domain binds ribosomal protein uS19.</text>
</comment>
<comment type="subunit">
    <text evidence="5">Binds ribosomal protein uS19.</text>
</comment>
<dbReference type="EMBL" id="WTUW01000001">
    <property type="protein sequence ID" value="MZR29463.1"/>
    <property type="molecule type" value="Genomic_DNA"/>
</dbReference>
<keyword evidence="2 5" id="KW-0690">Ribosome biogenesis</keyword>
<name>A0A6L8W4M8_9PROT</name>
<protein>
    <recommendedName>
        <fullName evidence="5">Ribosome maturation factor RimM</fullName>
    </recommendedName>
</protein>
<gene>
    <name evidence="5 8" type="primary">rimM</name>
    <name evidence="8" type="ORF">GQE98_02330</name>
</gene>
<evidence type="ECO:0000256" key="2">
    <source>
        <dbReference type="ARBA" id="ARBA00022517"/>
    </source>
</evidence>
<dbReference type="InterPro" id="IPR009000">
    <property type="entry name" value="Transl_B-barrel_sf"/>
</dbReference>
<feature type="domain" description="RimM N-terminal" evidence="6">
    <location>
        <begin position="4"/>
        <end position="82"/>
    </location>
</feature>
<dbReference type="PANTHER" id="PTHR33692:SF1">
    <property type="entry name" value="RIBOSOME MATURATION FACTOR RIMM"/>
    <property type="match status" value="1"/>
</dbReference>
<dbReference type="Pfam" id="PF01782">
    <property type="entry name" value="RimM"/>
    <property type="match status" value="1"/>
</dbReference>
<evidence type="ECO:0000256" key="4">
    <source>
        <dbReference type="ARBA" id="ARBA00023186"/>
    </source>
</evidence>
<dbReference type="GO" id="GO:0006364">
    <property type="term" value="P:rRNA processing"/>
    <property type="evidence" value="ECO:0007669"/>
    <property type="project" value="UniProtKB-UniRule"/>
</dbReference>
<reference evidence="8 9" key="1">
    <citation type="submission" date="2019-12" db="EMBL/GenBank/DDBJ databases">
        <title>Snethiella sp. nov. sp. isolated from sea sand.</title>
        <authorList>
            <person name="Kim J."/>
            <person name="Jeong S.E."/>
            <person name="Jung H.S."/>
            <person name="Jeon C.O."/>
        </authorList>
    </citation>
    <scope>NUCLEOTIDE SEQUENCE [LARGE SCALE GENOMIC DNA]</scope>
    <source>
        <strain evidence="8 9">DP05</strain>
    </source>
</reference>
<keyword evidence="9" id="KW-1185">Reference proteome</keyword>
<comment type="similarity">
    <text evidence="5">Belongs to the RimM family.</text>
</comment>
<evidence type="ECO:0000256" key="1">
    <source>
        <dbReference type="ARBA" id="ARBA00022490"/>
    </source>
</evidence>
<organism evidence="8 9">
    <name type="scientific">Sneathiella litorea</name>
    <dbReference type="NCBI Taxonomy" id="2606216"/>
    <lineage>
        <taxon>Bacteria</taxon>
        <taxon>Pseudomonadati</taxon>
        <taxon>Pseudomonadota</taxon>
        <taxon>Alphaproteobacteria</taxon>
        <taxon>Sneathiellales</taxon>
        <taxon>Sneathiellaceae</taxon>
        <taxon>Sneathiella</taxon>
    </lineage>
</organism>
<dbReference type="GO" id="GO:0043022">
    <property type="term" value="F:ribosome binding"/>
    <property type="evidence" value="ECO:0007669"/>
    <property type="project" value="InterPro"/>
</dbReference>
<accession>A0A6L8W4M8</accession>
<dbReference type="SUPFAM" id="SSF50346">
    <property type="entry name" value="PRC-barrel domain"/>
    <property type="match status" value="1"/>
</dbReference>
<dbReference type="InterPro" id="IPR002676">
    <property type="entry name" value="RimM_N"/>
</dbReference>
<dbReference type="NCBIfam" id="TIGR02273">
    <property type="entry name" value="16S_RimM"/>
    <property type="match status" value="1"/>
</dbReference>
<dbReference type="InterPro" id="IPR011961">
    <property type="entry name" value="RimM"/>
</dbReference>
<comment type="caution">
    <text evidence="8">The sequence shown here is derived from an EMBL/GenBank/DDBJ whole genome shotgun (WGS) entry which is preliminary data.</text>
</comment>
<dbReference type="HAMAP" id="MF_00014">
    <property type="entry name" value="Ribosome_mat_RimM"/>
    <property type="match status" value="1"/>
</dbReference>
<sequence length="176" mass="18883">MLLLGVIVGAKGIKGEVKIKSFTGIPEDIAAYGPLQDASGKTTFNLKVVSLSKGLPVVRIKGISDRNAAEALKGTELYVSRDKLPETEEEEEYYYADLIGLPVFFQDGTKFGSISCLHDFGAGDMLEIVPEGKGAKAAVLVPFTAEMVPEVDVSTGRVVVDLGEDFFEIPENPEKA</sequence>
<proteinExistence type="inferred from homology"/>
<dbReference type="GO" id="GO:0005737">
    <property type="term" value="C:cytoplasm"/>
    <property type="evidence" value="ECO:0007669"/>
    <property type="project" value="UniProtKB-SubCell"/>
</dbReference>
<evidence type="ECO:0000256" key="3">
    <source>
        <dbReference type="ARBA" id="ARBA00022552"/>
    </source>
</evidence>
<dbReference type="InterPro" id="IPR036976">
    <property type="entry name" value="RimM_N_sf"/>
</dbReference>
<feature type="domain" description="Ribosome maturation factor RimM PRC barrel" evidence="7">
    <location>
        <begin position="96"/>
        <end position="165"/>
    </location>
</feature>
<dbReference type="AlphaFoldDB" id="A0A6L8W4M8"/>
<keyword evidence="4 5" id="KW-0143">Chaperone</keyword>
<dbReference type="SUPFAM" id="SSF50447">
    <property type="entry name" value="Translation proteins"/>
    <property type="match status" value="1"/>
</dbReference>
<dbReference type="InterPro" id="IPR056792">
    <property type="entry name" value="PRC_RimM"/>
</dbReference>
<evidence type="ECO:0000313" key="8">
    <source>
        <dbReference type="EMBL" id="MZR29463.1"/>
    </source>
</evidence>
<keyword evidence="1 5" id="KW-0963">Cytoplasm</keyword>
<dbReference type="Gene3D" id="2.30.30.240">
    <property type="entry name" value="PRC-barrel domain"/>
    <property type="match status" value="1"/>
</dbReference>
<dbReference type="Pfam" id="PF24986">
    <property type="entry name" value="PRC_RimM"/>
    <property type="match status" value="1"/>
</dbReference>
<evidence type="ECO:0000259" key="7">
    <source>
        <dbReference type="Pfam" id="PF24986"/>
    </source>
</evidence>
<comment type="function">
    <text evidence="5">An accessory protein needed during the final step in the assembly of 30S ribosomal subunit, possibly for assembly of the head region. Essential for efficient processing of 16S rRNA. May be needed both before and after RbfA during the maturation of 16S rRNA. It has affinity for free ribosomal 30S subunits but not for 70S ribosomes.</text>
</comment>
<dbReference type="GO" id="GO:0042274">
    <property type="term" value="P:ribosomal small subunit biogenesis"/>
    <property type="evidence" value="ECO:0007669"/>
    <property type="project" value="UniProtKB-UniRule"/>
</dbReference>
<evidence type="ECO:0000256" key="5">
    <source>
        <dbReference type="HAMAP-Rule" id="MF_00014"/>
    </source>
</evidence>
<dbReference type="InterPro" id="IPR011033">
    <property type="entry name" value="PRC_barrel-like_sf"/>
</dbReference>
<dbReference type="Gene3D" id="2.40.30.60">
    <property type="entry name" value="RimM"/>
    <property type="match status" value="1"/>
</dbReference>
<dbReference type="Proteomes" id="UP000476030">
    <property type="component" value="Unassembled WGS sequence"/>
</dbReference>
<keyword evidence="3 5" id="KW-0698">rRNA processing</keyword>
<dbReference type="PANTHER" id="PTHR33692">
    <property type="entry name" value="RIBOSOME MATURATION FACTOR RIMM"/>
    <property type="match status" value="1"/>
</dbReference>
<comment type="subcellular location">
    <subcellularLocation>
        <location evidence="5">Cytoplasm</location>
    </subcellularLocation>
</comment>
<evidence type="ECO:0000313" key="9">
    <source>
        <dbReference type="Proteomes" id="UP000476030"/>
    </source>
</evidence>
<evidence type="ECO:0000259" key="6">
    <source>
        <dbReference type="Pfam" id="PF01782"/>
    </source>
</evidence>
<dbReference type="GO" id="GO:0005840">
    <property type="term" value="C:ribosome"/>
    <property type="evidence" value="ECO:0007669"/>
    <property type="project" value="InterPro"/>
</dbReference>